<dbReference type="AlphaFoldDB" id="A0A942EAD3"/>
<dbReference type="EMBL" id="JAGWCR010000013">
    <property type="protein sequence ID" value="MBS3651402.1"/>
    <property type="molecule type" value="Genomic_DNA"/>
</dbReference>
<name>A0A942EAD3_9HYPH</name>
<evidence type="ECO:0000256" key="1">
    <source>
        <dbReference type="SAM" id="MobiDB-lite"/>
    </source>
</evidence>
<comment type="caution">
    <text evidence="2">The sequence shown here is derived from an EMBL/GenBank/DDBJ whole genome shotgun (WGS) entry which is preliminary data.</text>
</comment>
<feature type="region of interest" description="Disordered" evidence="1">
    <location>
        <begin position="1"/>
        <end position="79"/>
    </location>
</feature>
<sequence length="79" mass="8642">MSLPDDENHRETGGRIPIARPSEADRDKAGLERAKHRSSGLRQSAEETMEKTRQSDSADQATLGPDGEDLPEAGRRRSG</sequence>
<organism evidence="2 3">
    <name type="scientific">Pseudaminobacter soli</name>
    <name type="common">ex Zhang et al. 2022</name>
    <dbReference type="NCBI Taxonomy" id="2831468"/>
    <lineage>
        <taxon>Bacteria</taxon>
        <taxon>Pseudomonadati</taxon>
        <taxon>Pseudomonadota</taxon>
        <taxon>Alphaproteobacteria</taxon>
        <taxon>Hyphomicrobiales</taxon>
        <taxon>Phyllobacteriaceae</taxon>
        <taxon>Pseudaminobacter</taxon>
    </lineage>
</organism>
<evidence type="ECO:0000313" key="2">
    <source>
        <dbReference type="EMBL" id="MBS3651402.1"/>
    </source>
</evidence>
<dbReference type="Proteomes" id="UP000680348">
    <property type="component" value="Unassembled WGS sequence"/>
</dbReference>
<feature type="compositionally biased region" description="Basic and acidic residues" evidence="1">
    <location>
        <begin position="22"/>
        <end position="33"/>
    </location>
</feature>
<evidence type="ECO:0000313" key="3">
    <source>
        <dbReference type="Proteomes" id="UP000680348"/>
    </source>
</evidence>
<dbReference type="RefSeq" id="WP_188256956.1">
    <property type="nucleotide sequence ID" value="NZ_JABVCF010000013.1"/>
</dbReference>
<protein>
    <submittedName>
        <fullName evidence="2">Uncharacterized protein</fullName>
    </submittedName>
</protein>
<accession>A0A942EAD3</accession>
<proteinExistence type="predicted"/>
<gene>
    <name evidence="2" type="ORF">KEU06_22560</name>
</gene>
<reference evidence="2" key="1">
    <citation type="submission" date="2021-04" db="EMBL/GenBank/DDBJ databases">
        <title>Pseudaminobacter soli sp. nov., isolated from paddy soil contaminated by heavy metals.</title>
        <authorList>
            <person name="Zhang K."/>
        </authorList>
    </citation>
    <scope>NUCLEOTIDE SEQUENCE</scope>
    <source>
        <strain evidence="2">19-2017</strain>
    </source>
</reference>
<keyword evidence="3" id="KW-1185">Reference proteome</keyword>
<feature type="compositionally biased region" description="Basic and acidic residues" evidence="1">
    <location>
        <begin position="1"/>
        <end position="13"/>
    </location>
</feature>
<feature type="compositionally biased region" description="Basic and acidic residues" evidence="1">
    <location>
        <begin position="44"/>
        <end position="56"/>
    </location>
</feature>